<dbReference type="GO" id="GO:0032259">
    <property type="term" value="P:methylation"/>
    <property type="evidence" value="ECO:0007669"/>
    <property type="project" value="UniProtKB-KW"/>
</dbReference>
<dbReference type="SUPFAM" id="SSF118196">
    <property type="entry name" value="YaeB-like"/>
    <property type="match status" value="1"/>
</dbReference>
<feature type="compositionally biased region" description="Polar residues" evidence="3">
    <location>
        <begin position="186"/>
        <end position="198"/>
    </location>
</feature>
<evidence type="ECO:0000256" key="1">
    <source>
        <dbReference type="ARBA" id="ARBA00022691"/>
    </source>
</evidence>
<dbReference type="KEGG" id="dmt:DESME_04070"/>
<reference evidence="5 6" key="1">
    <citation type="submission" date="2013-12" db="EMBL/GenBank/DDBJ databases">
        <authorList>
            <consortium name="DOE Joint Genome Institute"/>
            <person name="Smidt H."/>
            <person name="Huntemann M."/>
            <person name="Han J."/>
            <person name="Chen A."/>
            <person name="Kyrpides N."/>
            <person name="Mavromatis K."/>
            <person name="Markowitz V."/>
            <person name="Palaniappan K."/>
            <person name="Ivanova N."/>
            <person name="Schaumberg A."/>
            <person name="Pati A."/>
            <person name="Liolios K."/>
            <person name="Nordberg H.P."/>
            <person name="Cantor M.N."/>
            <person name="Hua S.X."/>
            <person name="Woyke T."/>
        </authorList>
    </citation>
    <scope>NUCLEOTIDE SEQUENCE [LARGE SCALE GENOMIC DNA]</scope>
    <source>
        <strain evidence="6">DSM 15288</strain>
    </source>
</reference>
<keyword evidence="1" id="KW-0949">S-adenosyl-L-methionine</keyword>
<dbReference type="InterPro" id="IPR023370">
    <property type="entry name" value="TrmO-like_N"/>
</dbReference>
<organism evidence="5 6">
    <name type="scientific">Desulfitobacterium metallireducens DSM 15288</name>
    <dbReference type="NCBI Taxonomy" id="871968"/>
    <lineage>
        <taxon>Bacteria</taxon>
        <taxon>Bacillati</taxon>
        <taxon>Bacillota</taxon>
        <taxon>Clostridia</taxon>
        <taxon>Eubacteriales</taxon>
        <taxon>Desulfitobacteriaceae</taxon>
        <taxon>Desulfitobacterium</taxon>
    </lineage>
</organism>
<dbReference type="PROSITE" id="PS51668">
    <property type="entry name" value="TSAA_2"/>
    <property type="match status" value="1"/>
</dbReference>
<feature type="compositionally biased region" description="Basic and acidic residues" evidence="3">
    <location>
        <begin position="164"/>
        <end position="178"/>
    </location>
</feature>
<proteinExistence type="inferred from homology"/>
<dbReference type="PANTHER" id="PTHR12818:SF0">
    <property type="entry name" value="TRNA (ADENINE(37)-N6)-METHYLTRANSFERASE"/>
    <property type="match status" value="1"/>
</dbReference>
<dbReference type="CDD" id="cd09281">
    <property type="entry name" value="UPF0066"/>
    <property type="match status" value="1"/>
</dbReference>
<dbReference type="Gene3D" id="2.40.30.70">
    <property type="entry name" value="YaeB-like"/>
    <property type="match status" value="1"/>
</dbReference>
<dbReference type="InterPro" id="IPR036413">
    <property type="entry name" value="YaeB-like_sf"/>
</dbReference>
<dbReference type="InterPro" id="IPR036414">
    <property type="entry name" value="YaeB_N_sf"/>
</dbReference>
<dbReference type="eggNOG" id="COG1720">
    <property type="taxonomic scope" value="Bacteria"/>
</dbReference>
<dbReference type="PANTHER" id="PTHR12818">
    <property type="entry name" value="TRNA (ADENINE(37)-N6)-METHYLTRANSFERASE"/>
    <property type="match status" value="1"/>
</dbReference>
<keyword evidence="5" id="KW-0808">Transferase</keyword>
<accession>W0E9Y1</accession>
<keyword evidence="6" id="KW-1185">Reference proteome</keyword>
<evidence type="ECO:0000313" key="5">
    <source>
        <dbReference type="EMBL" id="AHF06328.1"/>
    </source>
</evidence>
<evidence type="ECO:0000313" key="6">
    <source>
        <dbReference type="Proteomes" id="UP000010847"/>
    </source>
</evidence>
<keyword evidence="5" id="KW-0489">Methyltransferase</keyword>
<dbReference type="NCBIfam" id="TIGR00104">
    <property type="entry name" value="tRNA_TsaA"/>
    <property type="match status" value="1"/>
</dbReference>
<dbReference type="InterPro" id="IPR040372">
    <property type="entry name" value="YaeB-like"/>
</dbReference>
<dbReference type="AlphaFoldDB" id="W0E9Y1"/>
<evidence type="ECO:0000256" key="3">
    <source>
        <dbReference type="SAM" id="MobiDB-lite"/>
    </source>
</evidence>
<dbReference type="EMBL" id="CP007032">
    <property type="protein sequence ID" value="AHF06328.1"/>
    <property type="molecule type" value="Genomic_DNA"/>
</dbReference>
<evidence type="ECO:0000256" key="2">
    <source>
        <dbReference type="ARBA" id="ARBA00033753"/>
    </source>
</evidence>
<dbReference type="STRING" id="871968.DESME_04070"/>
<gene>
    <name evidence="5" type="ORF">DESME_04070</name>
</gene>
<feature type="domain" description="TsaA-like" evidence="4">
    <location>
        <begin position="5"/>
        <end position="138"/>
    </location>
</feature>
<dbReference type="HOGENOM" id="CLU_013458_2_0_9"/>
<comment type="similarity">
    <text evidence="2">Belongs to the tRNA methyltransferase O family.</text>
</comment>
<sequence length="206" mass="23534">MKIQLQSIGTIHSPYLPGLPIPHQPPENAPGEFWITLDPEYQAGLDQLLTYRYLYVFFYLDQIKENINLHIHPSWAPEIEVGIFASRSPKRPNPIGLSIVELKGIEGNEILISGIDVYNGTPLLDLKPYIRAIDLKSDANDGWFDQLQDKDHLVAHMLGLQHEHEHEHTHVHNQEHSHKQAHHTHVPSSPKLSRSLRVTSKKTSQK</sequence>
<dbReference type="GO" id="GO:0008168">
    <property type="term" value="F:methyltransferase activity"/>
    <property type="evidence" value="ECO:0007669"/>
    <property type="project" value="UniProtKB-KW"/>
</dbReference>
<dbReference type="Pfam" id="PF01980">
    <property type="entry name" value="TrmO_N"/>
    <property type="match status" value="1"/>
</dbReference>
<dbReference type="RefSeq" id="WP_006715172.1">
    <property type="nucleotide sequence ID" value="NZ_CP007032.1"/>
</dbReference>
<dbReference type="Proteomes" id="UP000010847">
    <property type="component" value="Chromosome"/>
</dbReference>
<protein>
    <submittedName>
        <fullName evidence="5">Methyltransferase</fullName>
    </submittedName>
</protein>
<evidence type="ECO:0000259" key="4">
    <source>
        <dbReference type="PROSITE" id="PS51668"/>
    </source>
</evidence>
<name>W0E9Y1_9FIRM</name>
<dbReference type="OrthoDB" id="9804309at2"/>
<feature type="region of interest" description="Disordered" evidence="3">
    <location>
        <begin position="164"/>
        <end position="206"/>
    </location>
</feature>